<dbReference type="SUPFAM" id="SSF110087">
    <property type="entry name" value="DR1885-like metal-binding protein"/>
    <property type="match status" value="1"/>
</dbReference>
<dbReference type="Gene3D" id="2.60.40.1890">
    <property type="entry name" value="PCu(A)C copper chaperone"/>
    <property type="match status" value="1"/>
</dbReference>
<dbReference type="Proteomes" id="UP000316560">
    <property type="component" value="Unassembled WGS sequence"/>
</dbReference>
<proteinExistence type="predicted"/>
<dbReference type="PANTHER" id="PTHR36302:SF1">
    <property type="entry name" value="COPPER CHAPERONE PCU(A)C"/>
    <property type="match status" value="1"/>
</dbReference>
<feature type="signal peptide" evidence="1">
    <location>
        <begin position="1"/>
        <end position="27"/>
    </location>
</feature>
<organism evidence="2 3">
    <name type="scientific">Rhodoglobus vestalii</name>
    <dbReference type="NCBI Taxonomy" id="193384"/>
    <lineage>
        <taxon>Bacteria</taxon>
        <taxon>Bacillati</taxon>
        <taxon>Actinomycetota</taxon>
        <taxon>Actinomycetes</taxon>
        <taxon>Micrococcales</taxon>
        <taxon>Microbacteriaceae</taxon>
        <taxon>Rhodoglobus</taxon>
    </lineage>
</organism>
<keyword evidence="1" id="KW-0732">Signal</keyword>
<feature type="chain" id="PRO_5034945675" description="Copper(I)-binding protein" evidence="1">
    <location>
        <begin position="28"/>
        <end position="180"/>
    </location>
</feature>
<evidence type="ECO:0000313" key="3">
    <source>
        <dbReference type="Proteomes" id="UP000316560"/>
    </source>
</evidence>
<comment type="caution">
    <text evidence="2">The sequence shown here is derived from an EMBL/GenBank/DDBJ whole genome shotgun (WGS) entry which is preliminary data.</text>
</comment>
<dbReference type="InterPro" id="IPR036182">
    <property type="entry name" value="PCuAC_sf"/>
</dbReference>
<name>A0A8H2PXS5_9MICO</name>
<dbReference type="RefSeq" id="WP_141990839.1">
    <property type="nucleotide sequence ID" value="NZ_VFRA01000001.1"/>
</dbReference>
<sequence length="180" mass="18519">MNNTLNKFRIVAVLAAGALALTGCSTAASSDRADTSAGEPAATTITASDMWVKAVDGGMTAAFGMLENPTDQDITVLSASTSVSDMSELHETLENDAGDMVMREIDGGFVIPAGGTLMLEPGANHIMLMGVSAPILAGDNVTITLTLDNDSTVEFSAPAKDYSGANENYEGGDMDMGMVE</sequence>
<reference evidence="2 3" key="1">
    <citation type="submission" date="2019-06" db="EMBL/GenBank/DDBJ databases">
        <title>Sequencing the genomes of 1000 actinobacteria strains.</title>
        <authorList>
            <person name="Klenk H.-P."/>
        </authorList>
    </citation>
    <scope>NUCLEOTIDE SEQUENCE [LARGE SCALE GENOMIC DNA]</scope>
    <source>
        <strain evidence="2 3">DSM 21947</strain>
    </source>
</reference>
<accession>A0A8H2PXS5</accession>
<gene>
    <name evidence="2" type="ORF">FB472_2165</name>
</gene>
<evidence type="ECO:0008006" key="4">
    <source>
        <dbReference type="Google" id="ProtNLM"/>
    </source>
</evidence>
<dbReference type="OrthoDB" id="9796962at2"/>
<dbReference type="PROSITE" id="PS51257">
    <property type="entry name" value="PROKAR_LIPOPROTEIN"/>
    <property type="match status" value="1"/>
</dbReference>
<evidence type="ECO:0000313" key="2">
    <source>
        <dbReference type="EMBL" id="TQO20530.1"/>
    </source>
</evidence>
<dbReference type="AlphaFoldDB" id="A0A8H2PXS5"/>
<dbReference type="PANTHER" id="PTHR36302">
    <property type="entry name" value="BLR7088 PROTEIN"/>
    <property type="match status" value="1"/>
</dbReference>
<protein>
    <recommendedName>
        <fullName evidence="4">Copper(I)-binding protein</fullName>
    </recommendedName>
</protein>
<dbReference type="InterPro" id="IPR007410">
    <property type="entry name" value="LpqE-like"/>
</dbReference>
<dbReference type="Pfam" id="PF04314">
    <property type="entry name" value="PCuAC"/>
    <property type="match status" value="1"/>
</dbReference>
<dbReference type="InterPro" id="IPR058248">
    <property type="entry name" value="Lxx211020-like"/>
</dbReference>
<dbReference type="EMBL" id="VFRA01000001">
    <property type="protein sequence ID" value="TQO20530.1"/>
    <property type="molecule type" value="Genomic_DNA"/>
</dbReference>
<keyword evidence="3" id="KW-1185">Reference proteome</keyword>
<evidence type="ECO:0000256" key="1">
    <source>
        <dbReference type="SAM" id="SignalP"/>
    </source>
</evidence>